<organism evidence="4 7">
    <name type="scientific">Biomphalaria glabrata</name>
    <name type="common">Bloodfluke planorb</name>
    <name type="synonym">Freshwater snail</name>
    <dbReference type="NCBI Taxonomy" id="6526"/>
    <lineage>
        <taxon>Eukaryota</taxon>
        <taxon>Metazoa</taxon>
        <taxon>Spiralia</taxon>
        <taxon>Lophotrochozoa</taxon>
        <taxon>Mollusca</taxon>
        <taxon>Gastropoda</taxon>
        <taxon>Heterobranchia</taxon>
        <taxon>Euthyneura</taxon>
        <taxon>Panpulmonata</taxon>
        <taxon>Hygrophila</taxon>
        <taxon>Lymnaeoidea</taxon>
        <taxon>Planorbidae</taxon>
        <taxon>Biomphalaria</taxon>
    </lineage>
</organism>
<evidence type="ECO:0000313" key="10">
    <source>
        <dbReference type="RefSeq" id="XP_055898244.1"/>
    </source>
</evidence>
<evidence type="ECO:0000313" key="11">
    <source>
        <dbReference type="RefSeq" id="XP_055898245.1"/>
    </source>
</evidence>
<sequence>MATSMTQCQTDTSLQSKDRESSYDGSQNAADDKDVEIVYKVGYQAAKEWHRDSDLEFRVLVVQQTLQKLFQITDLPDLHNTMTYVCFQIVRDIECELFLNASNRGEYYHLACAMAVELGKEMSKKKSPSGLATEQESPKTKEVETMYAISERCNVKKSVKETPLQLRFDKILENVLHELRIRFGFKLQVSNLDKQSGLLYTGKCADLDKQKQMNWPEPLLKQEYGEFDMESPMESGDPKQRYTRCSKTKEHEKMILFADFSITHLPENLRSNTLFEFIWVFAMITVRIEINTISDDRPKQIPGTEIDYPCSGAFESTPTHGTGRICNVTKHSADNHKFSKFKVCPCERCKSSGHPSKEWGEILIFTAAHVVHDNSEAGKTRCRLFYHSEDDSSEEKYLVGVNVVERDIERDWCRFKCVTCDMDLVEKLESLLSSFFRLWYEVFQENRADSKKHRFTIIVSHPHGYLKRLSLGRWTKRFGAKDVQVPYHSLYHYDAPTCGGSSGATVHFLGKSGGNMHWFDQHIHSGCYGPMRKQSGVGWENKF</sequence>
<dbReference type="RefSeq" id="XP_055898245.1">
    <property type="nucleotide sequence ID" value="XM_056042270.1"/>
</dbReference>
<dbReference type="GeneID" id="106058367"/>
<dbReference type="RefSeq" id="XP_055898243.1">
    <property type="nucleotide sequence ID" value="XM_056042268.1"/>
</dbReference>
<dbReference type="RefSeq" id="XP_055898244.1">
    <property type="nucleotide sequence ID" value="XM_056042269.1"/>
</dbReference>
<evidence type="ECO:0000256" key="2">
    <source>
        <dbReference type="SAM" id="MobiDB-lite"/>
    </source>
</evidence>
<keyword evidence="4" id="KW-1185">Reference proteome</keyword>
<dbReference type="RefSeq" id="XP_055898242.1">
    <property type="nucleotide sequence ID" value="XM_056042267.1"/>
</dbReference>
<feature type="compositionally biased region" description="Polar residues" evidence="2">
    <location>
        <begin position="1"/>
        <end position="15"/>
    </location>
</feature>
<dbReference type="RefSeq" id="XP_055898240.1">
    <property type="nucleotide sequence ID" value="XM_056042265.1"/>
</dbReference>
<gene>
    <name evidence="5 6 7 8 9 10 11" type="primary">LOC106058367</name>
</gene>
<evidence type="ECO:0000313" key="9">
    <source>
        <dbReference type="RefSeq" id="XP_055898243.1"/>
    </source>
</evidence>
<name>A0A9W3BFM9_BIOGL</name>
<reference evidence="5 6" key="1">
    <citation type="submission" date="2025-04" db="UniProtKB">
        <authorList>
            <consortium name="RefSeq"/>
        </authorList>
    </citation>
    <scope>IDENTIFICATION</scope>
</reference>
<evidence type="ECO:0000313" key="7">
    <source>
        <dbReference type="RefSeq" id="XP_055898241.1"/>
    </source>
</evidence>
<dbReference type="RefSeq" id="XP_055898239.1">
    <property type="nucleotide sequence ID" value="XM_056042264.1"/>
</dbReference>
<dbReference type="SUPFAM" id="SSF50494">
    <property type="entry name" value="Trypsin-like serine proteases"/>
    <property type="match status" value="1"/>
</dbReference>
<dbReference type="InterPro" id="IPR003101">
    <property type="entry name" value="KIX_dom"/>
</dbReference>
<dbReference type="Proteomes" id="UP001165740">
    <property type="component" value="Chromosome 9"/>
</dbReference>
<dbReference type="SUPFAM" id="SSF47040">
    <property type="entry name" value="Kix domain of CBP (creb binding protein)"/>
    <property type="match status" value="1"/>
</dbReference>
<dbReference type="GO" id="GO:0006355">
    <property type="term" value="P:regulation of DNA-templated transcription"/>
    <property type="evidence" value="ECO:0007669"/>
    <property type="project" value="InterPro"/>
</dbReference>
<feature type="region of interest" description="Disordered" evidence="2">
    <location>
        <begin position="1"/>
        <end position="29"/>
    </location>
</feature>
<dbReference type="RefSeq" id="XP_055898241.1">
    <property type="nucleotide sequence ID" value="XM_056042266.1"/>
</dbReference>
<dbReference type="OrthoDB" id="10300562at2759"/>
<dbReference type="InterPro" id="IPR009003">
    <property type="entry name" value="Peptidase_S1_PA"/>
</dbReference>
<proteinExistence type="predicted"/>
<accession>A0A9W3BFM9</accession>
<dbReference type="GO" id="GO:0003712">
    <property type="term" value="F:transcription coregulator activity"/>
    <property type="evidence" value="ECO:0007669"/>
    <property type="project" value="InterPro"/>
</dbReference>
<dbReference type="AlphaFoldDB" id="A0A9W3BFM9"/>
<protein>
    <submittedName>
        <fullName evidence="5 6">Uncharacterized protein LOC106058367 isoform X1</fullName>
    </submittedName>
</protein>
<evidence type="ECO:0000313" key="5">
    <source>
        <dbReference type="RefSeq" id="XP_055898239.1"/>
    </source>
</evidence>
<keyword evidence="1" id="KW-0539">Nucleus</keyword>
<dbReference type="Gene3D" id="1.10.246.20">
    <property type="entry name" value="Coactivator CBP, KIX domain"/>
    <property type="match status" value="1"/>
</dbReference>
<evidence type="ECO:0000313" key="6">
    <source>
        <dbReference type="RefSeq" id="XP_055898240.1"/>
    </source>
</evidence>
<dbReference type="InterPro" id="IPR036529">
    <property type="entry name" value="KIX_dom_sf"/>
</dbReference>
<evidence type="ECO:0000313" key="8">
    <source>
        <dbReference type="RefSeq" id="XP_055898242.1"/>
    </source>
</evidence>
<evidence type="ECO:0000256" key="1">
    <source>
        <dbReference type="ARBA" id="ARBA00023242"/>
    </source>
</evidence>
<evidence type="ECO:0000259" key="3">
    <source>
        <dbReference type="PROSITE" id="PS50952"/>
    </source>
</evidence>
<evidence type="ECO:0000313" key="4">
    <source>
        <dbReference type="Proteomes" id="UP001165740"/>
    </source>
</evidence>
<dbReference type="PROSITE" id="PS50952">
    <property type="entry name" value="KIX"/>
    <property type="match status" value="1"/>
</dbReference>
<feature type="domain" description="KIX" evidence="3">
    <location>
        <begin position="44"/>
        <end position="123"/>
    </location>
</feature>